<evidence type="ECO:0000256" key="1">
    <source>
        <dbReference type="ARBA" id="ARBA00004429"/>
    </source>
</evidence>
<evidence type="ECO:0000313" key="15">
    <source>
        <dbReference type="EMBL" id="CAI8854756.1"/>
    </source>
</evidence>
<evidence type="ECO:0000313" key="16">
    <source>
        <dbReference type="Proteomes" id="UP001158598"/>
    </source>
</evidence>
<keyword evidence="11 12" id="KW-0472">Membrane</keyword>
<feature type="transmembrane region" description="Helical" evidence="14">
    <location>
        <begin position="475"/>
        <end position="496"/>
    </location>
</feature>
<feature type="transmembrane region" description="Helical" evidence="14">
    <location>
        <begin position="344"/>
        <end position="367"/>
    </location>
</feature>
<feature type="binding site" evidence="13">
    <location>
        <position position="448"/>
    </location>
    <ligand>
        <name>K(+)</name>
        <dbReference type="ChEBI" id="CHEBI:29103"/>
    </ligand>
</feature>
<keyword evidence="4 12" id="KW-1003">Cell membrane</keyword>
<feature type="binding site" evidence="13">
    <location>
        <position position="125"/>
    </location>
    <ligand>
        <name>K(+)</name>
        <dbReference type="ChEBI" id="CHEBI:29103"/>
    </ligand>
</feature>
<gene>
    <name evidence="15" type="primary">trkH</name>
    <name evidence="15" type="ORF">MCNOR_2569</name>
</gene>
<feature type="transmembrane region" description="Helical" evidence="14">
    <location>
        <begin position="287"/>
        <end position="307"/>
    </location>
</feature>
<feature type="transmembrane region" description="Helical" evidence="14">
    <location>
        <begin position="83"/>
        <end position="106"/>
    </location>
</feature>
<feature type="transmembrane region" description="Helical" evidence="14">
    <location>
        <begin position="406"/>
        <end position="430"/>
    </location>
</feature>
<comment type="function">
    <text evidence="12">Low-affinity potassium transport system. Interacts with Trk system potassium uptake protein TrkA.</text>
</comment>
<evidence type="ECO:0000256" key="12">
    <source>
        <dbReference type="PIRNR" id="PIRNR006247"/>
    </source>
</evidence>
<comment type="subcellular location">
    <subcellularLocation>
        <location evidence="1 12">Cell inner membrane</location>
        <topology evidence="1 12">Multi-pass membrane protein</topology>
    </subcellularLocation>
</comment>
<dbReference type="GO" id="GO:0046872">
    <property type="term" value="F:metal ion binding"/>
    <property type="evidence" value="ECO:0007669"/>
    <property type="project" value="UniProtKB-KW"/>
</dbReference>
<evidence type="ECO:0000256" key="7">
    <source>
        <dbReference type="ARBA" id="ARBA00022692"/>
    </source>
</evidence>
<keyword evidence="9 14" id="KW-1133">Transmembrane helix</keyword>
<dbReference type="InterPro" id="IPR003445">
    <property type="entry name" value="Cat_transpt"/>
</dbReference>
<evidence type="ECO:0000256" key="11">
    <source>
        <dbReference type="ARBA" id="ARBA00023136"/>
    </source>
</evidence>
<protein>
    <recommendedName>
        <fullName evidence="12">Trk system potassium uptake protein</fullName>
    </recommendedName>
</protein>
<feature type="transmembrane region" description="Helical" evidence="14">
    <location>
        <begin position="20"/>
        <end position="44"/>
    </location>
</feature>
<organism evidence="15 16">
    <name type="scientific">Methylococcus capsulatus</name>
    <dbReference type="NCBI Taxonomy" id="414"/>
    <lineage>
        <taxon>Bacteria</taxon>
        <taxon>Pseudomonadati</taxon>
        <taxon>Pseudomonadota</taxon>
        <taxon>Gammaproteobacteria</taxon>
        <taxon>Methylococcales</taxon>
        <taxon>Methylococcaceae</taxon>
        <taxon>Methylococcus</taxon>
    </lineage>
</organism>
<dbReference type="Pfam" id="PF02386">
    <property type="entry name" value="TrkH"/>
    <property type="match status" value="1"/>
</dbReference>
<dbReference type="PANTHER" id="PTHR32024">
    <property type="entry name" value="TRK SYSTEM POTASSIUM UPTAKE PROTEIN TRKG-RELATED"/>
    <property type="match status" value="1"/>
</dbReference>
<feature type="binding site" evidence="13">
    <location>
        <position position="233"/>
    </location>
    <ligand>
        <name>K(+)</name>
        <dbReference type="ChEBI" id="CHEBI:29103"/>
    </ligand>
</feature>
<comment type="similarity">
    <text evidence="2 12">Belongs to the TrkH potassium transport family.</text>
</comment>
<keyword evidence="5 12" id="KW-0997">Cell inner membrane</keyword>
<dbReference type="GO" id="GO:0005886">
    <property type="term" value="C:plasma membrane"/>
    <property type="evidence" value="ECO:0007669"/>
    <property type="project" value="UniProtKB-SubCell"/>
</dbReference>
<dbReference type="PANTHER" id="PTHR32024:SF2">
    <property type="entry name" value="TRK SYSTEM POTASSIUM UPTAKE PROTEIN TRKG-RELATED"/>
    <property type="match status" value="1"/>
</dbReference>
<evidence type="ECO:0000256" key="2">
    <source>
        <dbReference type="ARBA" id="ARBA00009137"/>
    </source>
</evidence>
<evidence type="ECO:0000256" key="5">
    <source>
        <dbReference type="ARBA" id="ARBA00022519"/>
    </source>
</evidence>
<proteinExistence type="inferred from homology"/>
<evidence type="ECO:0000256" key="3">
    <source>
        <dbReference type="ARBA" id="ARBA00022448"/>
    </source>
</evidence>
<evidence type="ECO:0000256" key="6">
    <source>
        <dbReference type="ARBA" id="ARBA00022538"/>
    </source>
</evidence>
<keyword evidence="3 12" id="KW-0813">Transport</keyword>
<dbReference type="InterPro" id="IPR004772">
    <property type="entry name" value="TrkH"/>
</dbReference>
<accession>A0AA35V1P9</accession>
<dbReference type="GO" id="GO:0015379">
    <property type="term" value="F:potassium:chloride symporter activity"/>
    <property type="evidence" value="ECO:0007669"/>
    <property type="project" value="InterPro"/>
</dbReference>
<feature type="transmembrane region" description="Helical" evidence="14">
    <location>
        <begin position="199"/>
        <end position="221"/>
    </location>
</feature>
<evidence type="ECO:0000256" key="13">
    <source>
        <dbReference type="PIRSR" id="PIRSR006247-1"/>
    </source>
</evidence>
<reference evidence="15" key="1">
    <citation type="submission" date="2023-03" db="EMBL/GenBank/DDBJ databases">
        <authorList>
            <person name="Pearce D."/>
        </authorList>
    </citation>
    <scope>NUCLEOTIDE SEQUENCE</scope>
    <source>
        <strain evidence="15">Mc</strain>
    </source>
</reference>
<feature type="binding site" evidence="13">
    <location>
        <position position="234"/>
    </location>
    <ligand>
        <name>K(+)</name>
        <dbReference type="ChEBI" id="CHEBI:29103"/>
    </ligand>
</feature>
<keyword evidence="10 12" id="KW-0406">Ion transport</keyword>
<evidence type="ECO:0000256" key="8">
    <source>
        <dbReference type="ARBA" id="ARBA00022958"/>
    </source>
</evidence>
<keyword evidence="8 12" id="KW-0630">Potassium</keyword>
<feature type="binding site" evidence="13">
    <location>
        <position position="124"/>
    </location>
    <ligand>
        <name>K(+)</name>
        <dbReference type="ChEBI" id="CHEBI:29103"/>
    </ligand>
</feature>
<dbReference type="PIRSF" id="PIRSF006247">
    <property type="entry name" value="TrkH"/>
    <property type="match status" value="1"/>
</dbReference>
<feature type="transmembrane region" description="Helical" evidence="14">
    <location>
        <begin position="254"/>
        <end position="275"/>
    </location>
</feature>
<dbReference type="AlphaFoldDB" id="A0AA35V1P9"/>
<keyword evidence="6 12" id="KW-0633">Potassium transport</keyword>
<feature type="transmembrane region" description="Helical" evidence="14">
    <location>
        <begin position="50"/>
        <end position="71"/>
    </location>
</feature>
<feature type="transmembrane region" description="Helical" evidence="14">
    <location>
        <begin position="147"/>
        <end position="166"/>
    </location>
</feature>
<dbReference type="Proteomes" id="UP001158598">
    <property type="component" value="Chromosome"/>
</dbReference>
<keyword evidence="13" id="KW-0479">Metal-binding</keyword>
<evidence type="ECO:0000256" key="10">
    <source>
        <dbReference type="ARBA" id="ARBA00023065"/>
    </source>
</evidence>
<name>A0AA35V1P9_METCP</name>
<evidence type="ECO:0000256" key="4">
    <source>
        <dbReference type="ARBA" id="ARBA00022475"/>
    </source>
</evidence>
<evidence type="ECO:0000256" key="14">
    <source>
        <dbReference type="SAM" id="Phobius"/>
    </source>
</evidence>
<keyword evidence="7 14" id="KW-0812">Transmembrane</keyword>
<dbReference type="EMBL" id="OX458332">
    <property type="protein sequence ID" value="CAI8854756.1"/>
    <property type="molecule type" value="Genomic_DNA"/>
</dbReference>
<evidence type="ECO:0000256" key="9">
    <source>
        <dbReference type="ARBA" id="ARBA00022989"/>
    </source>
</evidence>
<sequence length="498" mass="54106">MPLTMSWPASRSTVKRLLSLARVFGLMLIVFSLTYLLPIMASLLTGDGTALLFIEDALFTIGAGALLWIATRQYRYDLKSKDGFILVVLAWTGMAAFATFPLISYIEGLSFTDAYFEAMSGLTTTGATVLAGLDQLPPAINLWRHELNWLGGMGIIVLAVAILPVLGIGGRQLFMAETPGPMKENKLTPRITETAKKLWLVYASITAACILCLKMAGMSWLDAVCHAFAAMSLGGFSTHDASVGYFDSPLIEGVLMVFMLVAGMNFATHFLAIHARSLKVYRHDIEAIPYLVLALGSCVAIALFLVAHQSYSDFWTALRHASFNVVSIATDCGFASVDYNQWPLFAPLWMLFLSSVLACTGSTGGGIKMMRTLILIKQSQLQMLLLTHPTAVNPLKIGHMVIPSNIILSVLGFIFVYFMSIVILTLLLVVSGLDMVSSFSAIIASINNAGPGLNVVGPASNYAALSDFQTWTCTIAMFLGRIEVFTALIIFTPAFWRK</sequence>